<proteinExistence type="inferred from homology"/>
<dbReference type="AlphaFoldDB" id="A0A494XJG9"/>
<sequence length="299" mass="32810">MPNPLERTILVTGTTGQVGFELLRSLQGLGRVVAADRRTLDLADFDQVRRVVRDVKPQLIINPAAYTAVDRAESDADAAMRINGEAPGILAEEAKRVGAVLFHYSTDYVFDGSKEGFYLEDDSTSPLSVYGASKLAGERAIAQVGAMHMVFRTSWVYAARGQNFLRTMLRLAEQRPELQIVADQIGAPTWSNTLATMTAHVAALGLLRYANDNQWWAEKSGIYHLTTSGHTSWAGFAEAIFELATLAVRPKVNPIGTEQYPTPARRPKNSRLSNEKFLATFGIAPPDWREALALCLTAS</sequence>
<dbReference type="GO" id="GO:0005829">
    <property type="term" value="C:cytosol"/>
    <property type="evidence" value="ECO:0007669"/>
    <property type="project" value="TreeGrafter"/>
</dbReference>
<dbReference type="InterPro" id="IPR029903">
    <property type="entry name" value="RmlD-like-bd"/>
</dbReference>
<feature type="domain" description="RmlD-like substrate binding" evidence="7">
    <location>
        <begin position="8"/>
        <end position="297"/>
    </location>
</feature>
<organism evidence="8 9">
    <name type="scientific">Trinickia fusca</name>
    <dbReference type="NCBI Taxonomy" id="2419777"/>
    <lineage>
        <taxon>Bacteria</taxon>
        <taxon>Pseudomonadati</taxon>
        <taxon>Pseudomonadota</taxon>
        <taxon>Betaproteobacteria</taxon>
        <taxon>Burkholderiales</taxon>
        <taxon>Burkholderiaceae</taxon>
        <taxon>Trinickia</taxon>
    </lineage>
</organism>
<dbReference type="PANTHER" id="PTHR10491:SF4">
    <property type="entry name" value="METHIONINE ADENOSYLTRANSFERASE 2 SUBUNIT BETA"/>
    <property type="match status" value="1"/>
</dbReference>
<dbReference type="RefSeq" id="WP_121276955.1">
    <property type="nucleotide sequence ID" value="NZ_RBZV01000002.1"/>
</dbReference>
<evidence type="ECO:0000256" key="6">
    <source>
        <dbReference type="RuleBase" id="RU364082"/>
    </source>
</evidence>
<evidence type="ECO:0000256" key="5">
    <source>
        <dbReference type="ARBA" id="ARBA00048200"/>
    </source>
</evidence>
<comment type="function">
    <text evidence="6">Catalyzes the reduction of dTDP-6-deoxy-L-lyxo-4-hexulose to yield dTDP-L-rhamnose.</text>
</comment>
<evidence type="ECO:0000256" key="1">
    <source>
        <dbReference type="ARBA" id="ARBA00004781"/>
    </source>
</evidence>
<dbReference type="Proteomes" id="UP000280434">
    <property type="component" value="Unassembled WGS sequence"/>
</dbReference>
<dbReference type="GO" id="GO:0008831">
    <property type="term" value="F:dTDP-4-dehydrorhamnose reductase activity"/>
    <property type="evidence" value="ECO:0007669"/>
    <property type="project" value="UniProtKB-EC"/>
</dbReference>
<dbReference type="NCBIfam" id="TIGR01214">
    <property type="entry name" value="rmlD"/>
    <property type="match status" value="1"/>
</dbReference>
<protein>
    <recommendedName>
        <fullName evidence="4 6">dTDP-4-dehydrorhamnose reductase</fullName>
        <ecNumber evidence="3 6">1.1.1.133</ecNumber>
    </recommendedName>
</protein>
<dbReference type="Gene3D" id="3.90.25.10">
    <property type="entry name" value="UDP-galactose 4-epimerase, domain 1"/>
    <property type="match status" value="1"/>
</dbReference>
<accession>A0A494XJG9</accession>
<comment type="similarity">
    <text evidence="2 6">Belongs to the dTDP-4-dehydrorhamnose reductase family.</text>
</comment>
<dbReference type="UniPathway" id="UPA00124"/>
<dbReference type="Gene3D" id="3.40.50.720">
    <property type="entry name" value="NAD(P)-binding Rossmann-like Domain"/>
    <property type="match status" value="1"/>
</dbReference>
<evidence type="ECO:0000256" key="2">
    <source>
        <dbReference type="ARBA" id="ARBA00010944"/>
    </source>
</evidence>
<gene>
    <name evidence="8" type="primary">rfbD</name>
    <name evidence="8" type="ORF">D7S89_07275</name>
</gene>
<evidence type="ECO:0000259" key="7">
    <source>
        <dbReference type="Pfam" id="PF04321"/>
    </source>
</evidence>
<dbReference type="InterPro" id="IPR005913">
    <property type="entry name" value="dTDP_dehydrorham_reduct"/>
</dbReference>
<evidence type="ECO:0000256" key="3">
    <source>
        <dbReference type="ARBA" id="ARBA00012929"/>
    </source>
</evidence>
<comment type="caution">
    <text evidence="8">The sequence shown here is derived from an EMBL/GenBank/DDBJ whole genome shotgun (WGS) entry which is preliminary data.</text>
</comment>
<evidence type="ECO:0000313" key="8">
    <source>
        <dbReference type="EMBL" id="RKP50865.1"/>
    </source>
</evidence>
<name>A0A494XJG9_9BURK</name>
<dbReference type="EMBL" id="RBZV01000002">
    <property type="protein sequence ID" value="RKP50865.1"/>
    <property type="molecule type" value="Genomic_DNA"/>
</dbReference>
<keyword evidence="6 8" id="KW-0560">Oxidoreductase</keyword>
<evidence type="ECO:0000256" key="4">
    <source>
        <dbReference type="ARBA" id="ARBA00017099"/>
    </source>
</evidence>
<dbReference type="Pfam" id="PF04321">
    <property type="entry name" value="RmlD_sub_bind"/>
    <property type="match status" value="1"/>
</dbReference>
<dbReference type="OrthoDB" id="9803892at2"/>
<keyword evidence="6" id="KW-0521">NADP</keyword>
<dbReference type="CDD" id="cd05254">
    <property type="entry name" value="dTDP_HR_like_SDR_e"/>
    <property type="match status" value="1"/>
</dbReference>
<comment type="cofactor">
    <cofactor evidence="6">
        <name>Mg(2+)</name>
        <dbReference type="ChEBI" id="CHEBI:18420"/>
    </cofactor>
    <text evidence="6">Binds 1 Mg(2+) ion per monomer.</text>
</comment>
<comment type="catalytic activity">
    <reaction evidence="5 6">
        <text>dTDP-beta-L-rhamnose + NADP(+) = dTDP-4-dehydro-beta-L-rhamnose + NADPH + H(+)</text>
        <dbReference type="Rhea" id="RHEA:21796"/>
        <dbReference type="ChEBI" id="CHEBI:15378"/>
        <dbReference type="ChEBI" id="CHEBI:57510"/>
        <dbReference type="ChEBI" id="CHEBI:57783"/>
        <dbReference type="ChEBI" id="CHEBI:58349"/>
        <dbReference type="ChEBI" id="CHEBI:62830"/>
        <dbReference type="EC" id="1.1.1.133"/>
    </reaction>
</comment>
<dbReference type="SUPFAM" id="SSF51735">
    <property type="entry name" value="NAD(P)-binding Rossmann-fold domains"/>
    <property type="match status" value="1"/>
</dbReference>
<dbReference type="InterPro" id="IPR036291">
    <property type="entry name" value="NAD(P)-bd_dom_sf"/>
</dbReference>
<dbReference type="EC" id="1.1.1.133" evidence="3 6"/>
<dbReference type="PANTHER" id="PTHR10491">
    <property type="entry name" value="DTDP-4-DEHYDRORHAMNOSE REDUCTASE"/>
    <property type="match status" value="1"/>
</dbReference>
<evidence type="ECO:0000313" key="9">
    <source>
        <dbReference type="Proteomes" id="UP000280434"/>
    </source>
</evidence>
<keyword evidence="9" id="KW-1185">Reference proteome</keyword>
<dbReference type="GO" id="GO:0019305">
    <property type="term" value="P:dTDP-rhamnose biosynthetic process"/>
    <property type="evidence" value="ECO:0007669"/>
    <property type="project" value="UniProtKB-UniPathway"/>
</dbReference>
<comment type="pathway">
    <text evidence="1 6">Carbohydrate biosynthesis; dTDP-L-rhamnose biosynthesis.</text>
</comment>
<reference evidence="8 9" key="1">
    <citation type="submission" date="2018-10" db="EMBL/GenBank/DDBJ databases">
        <title>Paraburkholderia sp. 7MK8-2, isolated from soil.</title>
        <authorList>
            <person name="Gao Z.-H."/>
            <person name="Qiu L.-H."/>
        </authorList>
    </citation>
    <scope>NUCLEOTIDE SEQUENCE [LARGE SCALE GENOMIC DNA]</scope>
    <source>
        <strain evidence="8 9">7MK8-2</strain>
    </source>
</reference>